<dbReference type="PANTHER" id="PTHR30383">
    <property type="entry name" value="THIOESTERASE 1/PROTEASE 1/LYSOPHOSPHOLIPASE L1"/>
    <property type="match status" value="1"/>
</dbReference>
<dbReference type="InterPro" id="IPR051532">
    <property type="entry name" value="Ester_Hydrolysis_Enzymes"/>
</dbReference>
<evidence type="ECO:0000313" key="4">
    <source>
        <dbReference type="Proteomes" id="UP000597444"/>
    </source>
</evidence>
<dbReference type="RefSeq" id="WP_220201042.1">
    <property type="nucleotide sequence ID" value="NZ_BNJK01000001.1"/>
</dbReference>
<dbReference type="AlphaFoldDB" id="A0A8J3IF41"/>
<feature type="region of interest" description="Disordered" evidence="1">
    <location>
        <begin position="1"/>
        <end position="20"/>
    </location>
</feature>
<dbReference type="SUPFAM" id="SSF52266">
    <property type="entry name" value="SGNH hydrolase"/>
    <property type="match status" value="1"/>
</dbReference>
<gene>
    <name evidence="3" type="ORF">KSF_000820</name>
</gene>
<name>A0A8J3IF41_9CHLR</name>
<sequence>MKTSENERRRDGRKNQPGETAGGTIFSWVFRLLRALLRRGGQTSGRAVVTGTPPGPGQAIVACLGASATDAAGSYDWIADLARRPENASLRFYRFAEGGDLAYNGLQRIPAISASQPDYVIVLLGENDVLALISPQVAQFDRLTKHLPAQPSPEWYRENMQVIVRRLKCDTSARIALCSLIPIGEDPVAQHPFQAAANRRIEEYSAILKDLACQEEVSYLPLYERLRDLIRASPGRAFTSFDFRAFYRDAFRQFVLRKNNDEIGQLNGWRFHRDGIHLNSRSGTLLADLAQEFLNTTTSGDNCEKG</sequence>
<comment type="caution">
    <text evidence="3">The sequence shown here is derived from an EMBL/GenBank/DDBJ whole genome shotgun (WGS) entry which is preliminary data.</text>
</comment>
<keyword evidence="4" id="KW-1185">Reference proteome</keyword>
<evidence type="ECO:0000256" key="1">
    <source>
        <dbReference type="SAM" id="MobiDB-lite"/>
    </source>
</evidence>
<feature type="domain" description="SGNH hydrolase-type esterase" evidence="2">
    <location>
        <begin position="63"/>
        <end position="235"/>
    </location>
</feature>
<organism evidence="3 4">
    <name type="scientific">Reticulibacter mediterranei</name>
    <dbReference type="NCBI Taxonomy" id="2778369"/>
    <lineage>
        <taxon>Bacteria</taxon>
        <taxon>Bacillati</taxon>
        <taxon>Chloroflexota</taxon>
        <taxon>Ktedonobacteria</taxon>
        <taxon>Ktedonobacterales</taxon>
        <taxon>Reticulibacteraceae</taxon>
        <taxon>Reticulibacter</taxon>
    </lineage>
</organism>
<dbReference type="GO" id="GO:0004622">
    <property type="term" value="F:phosphatidylcholine lysophospholipase activity"/>
    <property type="evidence" value="ECO:0007669"/>
    <property type="project" value="TreeGrafter"/>
</dbReference>
<proteinExistence type="predicted"/>
<dbReference type="Pfam" id="PF13472">
    <property type="entry name" value="Lipase_GDSL_2"/>
    <property type="match status" value="1"/>
</dbReference>
<evidence type="ECO:0000313" key="3">
    <source>
        <dbReference type="EMBL" id="GHO90034.1"/>
    </source>
</evidence>
<dbReference type="Proteomes" id="UP000597444">
    <property type="component" value="Unassembled WGS sequence"/>
</dbReference>
<protein>
    <recommendedName>
        <fullName evidence="2">SGNH hydrolase-type esterase domain-containing protein</fullName>
    </recommendedName>
</protein>
<evidence type="ECO:0000259" key="2">
    <source>
        <dbReference type="Pfam" id="PF13472"/>
    </source>
</evidence>
<accession>A0A8J3IF41</accession>
<dbReference type="PANTHER" id="PTHR30383:SF5">
    <property type="entry name" value="SGNH HYDROLASE-TYPE ESTERASE DOMAIN-CONTAINING PROTEIN"/>
    <property type="match status" value="1"/>
</dbReference>
<feature type="compositionally biased region" description="Basic and acidic residues" evidence="1">
    <location>
        <begin position="1"/>
        <end position="16"/>
    </location>
</feature>
<dbReference type="EMBL" id="BNJK01000001">
    <property type="protein sequence ID" value="GHO90034.1"/>
    <property type="molecule type" value="Genomic_DNA"/>
</dbReference>
<dbReference type="Gene3D" id="3.40.50.1110">
    <property type="entry name" value="SGNH hydrolase"/>
    <property type="match status" value="1"/>
</dbReference>
<dbReference type="InterPro" id="IPR013830">
    <property type="entry name" value="SGNH_hydro"/>
</dbReference>
<reference evidence="3" key="1">
    <citation type="submission" date="2020-10" db="EMBL/GenBank/DDBJ databases">
        <title>Taxonomic study of unclassified bacteria belonging to the class Ktedonobacteria.</title>
        <authorList>
            <person name="Yabe S."/>
            <person name="Wang C.M."/>
            <person name="Zheng Y."/>
            <person name="Sakai Y."/>
            <person name="Cavaletti L."/>
            <person name="Monciardini P."/>
            <person name="Donadio S."/>
        </authorList>
    </citation>
    <scope>NUCLEOTIDE SEQUENCE</scope>
    <source>
        <strain evidence="3">ID150040</strain>
    </source>
</reference>
<dbReference type="InterPro" id="IPR036514">
    <property type="entry name" value="SGNH_hydro_sf"/>
</dbReference>